<evidence type="ECO:0000313" key="1">
    <source>
        <dbReference type="EMBL" id="WWD81532.1"/>
    </source>
</evidence>
<accession>A0AAJ8LXJ6</accession>
<organism evidence="1 2">
    <name type="scientific">Alkalicoccus halolimnae</name>
    <dbReference type="NCBI Taxonomy" id="1667239"/>
    <lineage>
        <taxon>Bacteria</taxon>
        <taxon>Bacillati</taxon>
        <taxon>Bacillota</taxon>
        <taxon>Bacilli</taxon>
        <taxon>Bacillales</taxon>
        <taxon>Bacillaceae</taxon>
        <taxon>Alkalicoccus</taxon>
    </lineage>
</organism>
<dbReference type="RefSeq" id="WP_187254419.1">
    <property type="nucleotide sequence ID" value="NZ_CP144914.1"/>
</dbReference>
<evidence type="ECO:0000313" key="2">
    <source>
        <dbReference type="Proteomes" id="UP000321816"/>
    </source>
</evidence>
<gene>
    <name evidence="1" type="ORF">FTX54_008335</name>
</gene>
<sequence length="56" mass="6589">MLLSDNEKKLLLRLLKKENKKAFFTGGKDESIDQLIEKIEQSRRNEKTNDTKPNKL</sequence>
<keyword evidence="2" id="KW-1185">Reference proteome</keyword>
<dbReference type="AlphaFoldDB" id="A0AAJ8LXJ6"/>
<name>A0AAJ8LXJ6_9BACI</name>
<dbReference type="KEGG" id="ahal:FTX54_008335"/>
<protein>
    <submittedName>
        <fullName evidence="1">Uncharacterized protein</fullName>
    </submittedName>
</protein>
<dbReference type="EMBL" id="CP144914">
    <property type="protein sequence ID" value="WWD81532.1"/>
    <property type="molecule type" value="Genomic_DNA"/>
</dbReference>
<reference evidence="1 2" key="1">
    <citation type="submission" date="2024-01" db="EMBL/GenBank/DDBJ databases">
        <title>Complete Genome Sequence of Alkalicoccus halolimnae BZ-SZ-XJ29T, a Moderately Halophilic Bacterium Isolated from a Salt Lake.</title>
        <authorList>
            <person name="Zhao B."/>
        </authorList>
    </citation>
    <scope>NUCLEOTIDE SEQUENCE [LARGE SCALE GENOMIC DNA]</scope>
    <source>
        <strain evidence="1 2">BZ-SZ-XJ29</strain>
    </source>
</reference>
<proteinExistence type="predicted"/>
<dbReference type="Proteomes" id="UP000321816">
    <property type="component" value="Chromosome"/>
</dbReference>